<feature type="compositionally biased region" description="Basic residues" evidence="1">
    <location>
        <begin position="128"/>
        <end position="137"/>
    </location>
</feature>
<dbReference type="EMBL" id="JASNFN010000020">
    <property type="protein sequence ID" value="MDP5184109.1"/>
    <property type="molecule type" value="Genomic_DNA"/>
</dbReference>
<protein>
    <recommendedName>
        <fullName evidence="4">DUF222 domain-containing protein</fullName>
    </recommendedName>
</protein>
<sequence>MTSEEPGPGEPAVPEEQRWPGPDLYTLRGMVELDLALERGVTVDAAHALLSDAVVHAFGSRWYEWLTDALTAEGRDPAELPALLTDDALAERVLERVRARMAADDEAPDPPGGESGWYAYAPGDPRGSRGRYRRAVARRRENARQALLTPPRRRVAGRRRHR</sequence>
<organism evidence="2 3">
    <name type="scientific">Blastococcus carthaginiensis</name>
    <dbReference type="NCBI Taxonomy" id="3050034"/>
    <lineage>
        <taxon>Bacteria</taxon>
        <taxon>Bacillati</taxon>
        <taxon>Actinomycetota</taxon>
        <taxon>Actinomycetes</taxon>
        <taxon>Geodermatophilales</taxon>
        <taxon>Geodermatophilaceae</taxon>
        <taxon>Blastococcus</taxon>
    </lineage>
</organism>
<evidence type="ECO:0000313" key="3">
    <source>
        <dbReference type="Proteomes" id="UP001233673"/>
    </source>
</evidence>
<feature type="compositionally biased region" description="Low complexity" evidence="1">
    <location>
        <begin position="1"/>
        <end position="14"/>
    </location>
</feature>
<proteinExistence type="predicted"/>
<evidence type="ECO:0000313" key="2">
    <source>
        <dbReference type="EMBL" id="MDP5184109.1"/>
    </source>
</evidence>
<evidence type="ECO:0008006" key="4">
    <source>
        <dbReference type="Google" id="ProtNLM"/>
    </source>
</evidence>
<feature type="compositionally biased region" description="Basic residues" evidence="1">
    <location>
        <begin position="151"/>
        <end position="162"/>
    </location>
</feature>
<reference evidence="3" key="1">
    <citation type="submission" date="2023-05" db="EMBL/GenBank/DDBJ databases">
        <title>Draft genome of Pseudofrankia sp. BMG5.37.</title>
        <authorList>
            <person name="Gtari M."/>
            <person name="Ghodhbane F."/>
            <person name="Sbissi I."/>
        </authorList>
    </citation>
    <scope>NUCLEOTIDE SEQUENCE [LARGE SCALE GENOMIC DNA]</scope>
    <source>
        <strain evidence="3">BMG 814</strain>
    </source>
</reference>
<feature type="region of interest" description="Disordered" evidence="1">
    <location>
        <begin position="101"/>
        <end position="162"/>
    </location>
</feature>
<gene>
    <name evidence="2" type="ORF">QOZ88_15840</name>
</gene>
<accession>A0ABT9IEU4</accession>
<evidence type="ECO:0000256" key="1">
    <source>
        <dbReference type="SAM" id="MobiDB-lite"/>
    </source>
</evidence>
<keyword evidence="3" id="KW-1185">Reference proteome</keyword>
<dbReference type="RefSeq" id="WP_306000702.1">
    <property type="nucleotide sequence ID" value="NZ_JASNFN010000020.1"/>
</dbReference>
<name>A0ABT9IEU4_9ACTN</name>
<feature type="region of interest" description="Disordered" evidence="1">
    <location>
        <begin position="1"/>
        <end position="21"/>
    </location>
</feature>
<dbReference type="Proteomes" id="UP001233673">
    <property type="component" value="Unassembled WGS sequence"/>
</dbReference>
<comment type="caution">
    <text evidence="2">The sequence shown here is derived from an EMBL/GenBank/DDBJ whole genome shotgun (WGS) entry which is preliminary data.</text>
</comment>